<organism evidence="1 2">
    <name type="scientific">Portunus trituberculatus</name>
    <name type="common">Swimming crab</name>
    <name type="synonym">Neptunus trituberculatus</name>
    <dbReference type="NCBI Taxonomy" id="210409"/>
    <lineage>
        <taxon>Eukaryota</taxon>
        <taxon>Metazoa</taxon>
        <taxon>Ecdysozoa</taxon>
        <taxon>Arthropoda</taxon>
        <taxon>Crustacea</taxon>
        <taxon>Multicrustacea</taxon>
        <taxon>Malacostraca</taxon>
        <taxon>Eumalacostraca</taxon>
        <taxon>Eucarida</taxon>
        <taxon>Decapoda</taxon>
        <taxon>Pleocyemata</taxon>
        <taxon>Brachyura</taxon>
        <taxon>Eubrachyura</taxon>
        <taxon>Portunoidea</taxon>
        <taxon>Portunidae</taxon>
        <taxon>Portuninae</taxon>
        <taxon>Portunus</taxon>
    </lineage>
</organism>
<reference evidence="1 2" key="1">
    <citation type="submission" date="2019-05" db="EMBL/GenBank/DDBJ databases">
        <title>Another draft genome of Portunus trituberculatus and its Hox gene families provides insights of decapod evolution.</title>
        <authorList>
            <person name="Jeong J.-H."/>
            <person name="Song I."/>
            <person name="Kim S."/>
            <person name="Choi T."/>
            <person name="Kim D."/>
            <person name="Ryu S."/>
            <person name="Kim W."/>
        </authorList>
    </citation>
    <scope>NUCLEOTIDE SEQUENCE [LARGE SCALE GENOMIC DNA]</scope>
    <source>
        <tissue evidence="1">Muscle</tissue>
    </source>
</reference>
<accession>A0A5B7EHD1</accession>
<dbReference type="Proteomes" id="UP000324222">
    <property type="component" value="Unassembled WGS sequence"/>
</dbReference>
<evidence type="ECO:0000313" key="1">
    <source>
        <dbReference type="EMBL" id="MPC32727.1"/>
    </source>
</evidence>
<evidence type="ECO:0000313" key="2">
    <source>
        <dbReference type="Proteomes" id="UP000324222"/>
    </source>
</evidence>
<gene>
    <name evidence="1" type="ORF">E2C01_026053</name>
</gene>
<name>A0A5B7EHD1_PORTR</name>
<dbReference type="AlphaFoldDB" id="A0A5B7EHD1"/>
<keyword evidence="2" id="KW-1185">Reference proteome</keyword>
<dbReference type="EMBL" id="VSRR010002681">
    <property type="protein sequence ID" value="MPC32727.1"/>
    <property type="molecule type" value="Genomic_DNA"/>
</dbReference>
<protein>
    <submittedName>
        <fullName evidence="1">Uncharacterized protein</fullName>
    </submittedName>
</protein>
<proteinExistence type="predicted"/>
<sequence>MKTSEDHPHNVQLLLLVPDGIGDAGMHSVGTALHCPVLTGECVLPILLCCLEEGKRGRQLKAPRHPTSPVTTGQSTTAKTSFFYLPTLELPVVTLFYDTRRVSLIQY</sequence>
<comment type="caution">
    <text evidence="1">The sequence shown here is derived from an EMBL/GenBank/DDBJ whole genome shotgun (WGS) entry which is preliminary data.</text>
</comment>